<sequence length="664" mass="71006">MTEIIFSAGRNKEHAHGLNVVRLPFPEFARHVLTSAATLTAKDGPFVCGPLRDGRRNAEAVLPVAFAALDLDRVRDEIDMGRIVEASEAWQGFGYTTASHKPEAGIYKMRLFFALDREVSRDEYRRLCRGIAARLQALADAPVEIDDACSKPEQPLYTARAGAMTWQFDGELMPVDAVLSEVHDGEPVRQQQPTGSAADWLTQLLAGDDVHGNAARVVGRMVASGMDDATIRATMTVLSERVGEMRGTARAQALLGSELTRLIQGARRKGYGTAQEPQFDGEVDLLRADQVKVEPIAWQWDGYLAGGKLHIAAGAPGGGKTTIALALAAVKTTGGRWPDGTRASVGNVLLWSGEDDPGDTLVPRLMAMGADLSRIAFVDGASEIVNGIKRRVAFDPARHLDALASSIADAPPALLIVDPIVSAVAGDSHKNAEVRRGLQPLVDMARLHGIAVLGITHFSKGTQGRDPTERVTGSLAFGALARIVFVASKTREGGRVFMKSKANITTDEGGFEYDVEQVEVPGLPGVFASRIVWGAMVQGNAREVLADAEAEPTQGEAPEPTATHEATEALREVLTPGETVGRDVITTMKAAGFTEKVVRLAREQLGVTIRRDGFGKDMKSLWALPDAHSCPDSPFMPSFSNSETGARMEGEGTNGADCTSAEVF</sequence>
<proteinExistence type="predicted"/>
<organism evidence="2 3">
    <name type="scientific">Quisquiliibacterium transsilvanicum</name>
    <dbReference type="NCBI Taxonomy" id="1549638"/>
    <lineage>
        <taxon>Bacteria</taxon>
        <taxon>Pseudomonadati</taxon>
        <taxon>Pseudomonadota</taxon>
        <taxon>Betaproteobacteria</taxon>
        <taxon>Burkholderiales</taxon>
        <taxon>Burkholderiaceae</taxon>
        <taxon>Quisquiliibacterium</taxon>
    </lineage>
</organism>
<dbReference type="InterPro" id="IPR027417">
    <property type="entry name" value="P-loop_NTPase"/>
</dbReference>
<dbReference type="Proteomes" id="UP000532440">
    <property type="component" value="Unassembled WGS sequence"/>
</dbReference>
<evidence type="ECO:0000313" key="2">
    <source>
        <dbReference type="EMBL" id="MBB5272231.1"/>
    </source>
</evidence>
<evidence type="ECO:0008006" key="4">
    <source>
        <dbReference type="Google" id="ProtNLM"/>
    </source>
</evidence>
<evidence type="ECO:0000313" key="3">
    <source>
        <dbReference type="Proteomes" id="UP000532440"/>
    </source>
</evidence>
<dbReference type="Gene3D" id="3.40.50.300">
    <property type="entry name" value="P-loop containing nucleotide triphosphate hydrolases"/>
    <property type="match status" value="1"/>
</dbReference>
<dbReference type="Pfam" id="PF13481">
    <property type="entry name" value="AAA_25"/>
    <property type="match status" value="1"/>
</dbReference>
<evidence type="ECO:0000256" key="1">
    <source>
        <dbReference type="SAM" id="MobiDB-lite"/>
    </source>
</evidence>
<protein>
    <recommendedName>
        <fullName evidence="4">AAA+ ATPase domain-containing protein</fullName>
    </recommendedName>
</protein>
<feature type="region of interest" description="Disordered" evidence="1">
    <location>
        <begin position="642"/>
        <end position="664"/>
    </location>
</feature>
<keyword evidence="3" id="KW-1185">Reference proteome</keyword>
<reference evidence="2 3" key="1">
    <citation type="submission" date="2020-08" db="EMBL/GenBank/DDBJ databases">
        <title>Genomic Encyclopedia of Type Strains, Phase IV (KMG-IV): sequencing the most valuable type-strain genomes for metagenomic binning, comparative biology and taxonomic classification.</title>
        <authorList>
            <person name="Goeker M."/>
        </authorList>
    </citation>
    <scope>NUCLEOTIDE SEQUENCE [LARGE SCALE GENOMIC DNA]</scope>
    <source>
        <strain evidence="2 3">DSM 29781</strain>
    </source>
</reference>
<comment type="caution">
    <text evidence="2">The sequence shown here is derived from an EMBL/GenBank/DDBJ whole genome shotgun (WGS) entry which is preliminary data.</text>
</comment>
<gene>
    <name evidence="2" type="ORF">HNQ70_002245</name>
</gene>
<dbReference type="RefSeq" id="WP_183967451.1">
    <property type="nucleotide sequence ID" value="NZ_BAABEW010000002.1"/>
</dbReference>
<dbReference type="EMBL" id="JACHGB010000004">
    <property type="protein sequence ID" value="MBB5272231.1"/>
    <property type="molecule type" value="Genomic_DNA"/>
</dbReference>
<dbReference type="AlphaFoldDB" id="A0A7W8M8P6"/>
<dbReference type="SUPFAM" id="SSF52540">
    <property type="entry name" value="P-loop containing nucleoside triphosphate hydrolases"/>
    <property type="match status" value="1"/>
</dbReference>
<accession>A0A7W8M8P6</accession>
<name>A0A7W8M8P6_9BURK</name>